<keyword evidence="1" id="KW-1133">Transmembrane helix</keyword>
<keyword evidence="1" id="KW-0472">Membrane</keyword>
<reference evidence="2" key="1">
    <citation type="journal article" date="2014" name="Front. Microbiol.">
        <title>High frequency of phylogenetically diverse reductive dehalogenase-homologous genes in deep subseafloor sedimentary metagenomes.</title>
        <authorList>
            <person name="Kawai M."/>
            <person name="Futagami T."/>
            <person name="Toyoda A."/>
            <person name="Takaki Y."/>
            <person name="Nishi S."/>
            <person name="Hori S."/>
            <person name="Arai W."/>
            <person name="Tsubouchi T."/>
            <person name="Morono Y."/>
            <person name="Uchiyama I."/>
            <person name="Ito T."/>
            <person name="Fujiyama A."/>
            <person name="Inagaki F."/>
            <person name="Takami H."/>
        </authorList>
    </citation>
    <scope>NUCLEOTIDE SEQUENCE</scope>
    <source>
        <strain evidence="2">Expedition CK06-06</strain>
    </source>
</reference>
<feature type="transmembrane region" description="Helical" evidence="1">
    <location>
        <begin position="6"/>
        <end position="24"/>
    </location>
</feature>
<organism evidence="2">
    <name type="scientific">marine sediment metagenome</name>
    <dbReference type="NCBI Taxonomy" id="412755"/>
    <lineage>
        <taxon>unclassified sequences</taxon>
        <taxon>metagenomes</taxon>
        <taxon>ecological metagenomes</taxon>
    </lineage>
</organism>
<name>X1KRE9_9ZZZZ</name>
<feature type="transmembrane region" description="Helical" evidence="1">
    <location>
        <begin position="53"/>
        <end position="71"/>
    </location>
</feature>
<sequence length="78" mass="8470">MIVPETEIVVLSLSLGLAVLGFKLTNWKEPIAGLMMFLAGLYISMALGYVGWWLPVSVTVILALLLGWKYSRGGETNG</sequence>
<keyword evidence="1" id="KW-0812">Transmembrane</keyword>
<evidence type="ECO:0000313" key="2">
    <source>
        <dbReference type="EMBL" id="GAH96210.1"/>
    </source>
</evidence>
<accession>X1KRE9</accession>
<comment type="caution">
    <text evidence="2">The sequence shown here is derived from an EMBL/GenBank/DDBJ whole genome shotgun (WGS) entry which is preliminary data.</text>
</comment>
<protein>
    <submittedName>
        <fullName evidence="2">Uncharacterized protein</fullName>
    </submittedName>
</protein>
<proteinExistence type="predicted"/>
<dbReference type="AlphaFoldDB" id="X1KRE9"/>
<evidence type="ECO:0000256" key="1">
    <source>
        <dbReference type="SAM" id="Phobius"/>
    </source>
</evidence>
<dbReference type="EMBL" id="BARV01001439">
    <property type="protein sequence ID" value="GAH96210.1"/>
    <property type="molecule type" value="Genomic_DNA"/>
</dbReference>
<gene>
    <name evidence="2" type="ORF">S06H3_04177</name>
</gene>